<keyword evidence="2" id="KW-0472">Membrane</keyword>
<evidence type="ECO:0000313" key="4">
    <source>
        <dbReference type="EnsemblPlants" id="AUR62039024-RA:cds"/>
    </source>
</evidence>
<keyword evidence="2" id="KW-1133">Transmembrane helix</keyword>
<dbReference type="EnsemblPlants" id="AUR62039024-RA">
    <property type="protein sequence ID" value="AUR62039024-RA:cds"/>
    <property type="gene ID" value="AUR62039024"/>
</dbReference>
<dbReference type="PANTHER" id="PTHR32285">
    <property type="entry name" value="PROTEIN TRICHOME BIREFRINGENCE-LIKE 9-RELATED"/>
    <property type="match status" value="1"/>
</dbReference>
<reference evidence="4" key="2">
    <citation type="submission" date="2021-03" db="UniProtKB">
        <authorList>
            <consortium name="EnsemblPlants"/>
        </authorList>
    </citation>
    <scope>IDENTIFICATION</scope>
</reference>
<sequence>MEQKPSIVEKWKPFLLGFLLGFLVFVFYLDKVHQDINFLAAKKAMVDLVPFQLLNNPSTSVIIKPLKPSTSIVNPSTNVTIKPLKASTSIADNIEKSTKKERRKCNMFEGKWVYKAEEGPRYDSFKCPFINEKFSCQANGRLDSKYEKWRWEARDCDIPVDVRFFEDVHPYLDADGTNIDVSTPNMDASVDLGGDLDATYILDEDQATLDEQRQQQPPVVTVPPHPAVAAVPTPEATGQEDPTSAATTPDDMGRGRRQKFVSTRLKGFVTHAQ</sequence>
<protein>
    <recommendedName>
        <fullName evidence="3">Trichome birefringence-like N-terminal domain-containing protein</fullName>
    </recommendedName>
</protein>
<evidence type="ECO:0000256" key="1">
    <source>
        <dbReference type="SAM" id="MobiDB-lite"/>
    </source>
</evidence>
<dbReference type="Gramene" id="AUR62039024-RA">
    <property type="protein sequence ID" value="AUR62039024-RA:cds"/>
    <property type="gene ID" value="AUR62039024"/>
</dbReference>
<evidence type="ECO:0000313" key="5">
    <source>
        <dbReference type="Proteomes" id="UP000596660"/>
    </source>
</evidence>
<feature type="region of interest" description="Disordered" evidence="1">
    <location>
        <begin position="210"/>
        <end position="273"/>
    </location>
</feature>
<reference evidence="4" key="1">
    <citation type="journal article" date="2017" name="Nature">
        <title>The genome of Chenopodium quinoa.</title>
        <authorList>
            <person name="Jarvis D.E."/>
            <person name="Ho Y.S."/>
            <person name="Lightfoot D.J."/>
            <person name="Schmoeckel S.M."/>
            <person name="Li B."/>
            <person name="Borm T.J.A."/>
            <person name="Ohyanagi H."/>
            <person name="Mineta K."/>
            <person name="Michell C.T."/>
            <person name="Saber N."/>
            <person name="Kharbatia N.M."/>
            <person name="Rupper R.R."/>
            <person name="Sharp A.R."/>
            <person name="Dally N."/>
            <person name="Boughton B.A."/>
            <person name="Woo Y.H."/>
            <person name="Gao G."/>
            <person name="Schijlen E.G.W.M."/>
            <person name="Guo X."/>
            <person name="Momin A.A."/>
            <person name="Negrao S."/>
            <person name="Al-Babili S."/>
            <person name="Gehring C."/>
            <person name="Roessner U."/>
            <person name="Jung C."/>
            <person name="Murphy K."/>
            <person name="Arold S.T."/>
            <person name="Gojobori T."/>
            <person name="van der Linden C.G."/>
            <person name="van Loo E.N."/>
            <person name="Jellen E.N."/>
            <person name="Maughan P.J."/>
            <person name="Tester M."/>
        </authorList>
    </citation>
    <scope>NUCLEOTIDE SEQUENCE [LARGE SCALE GENOMIC DNA]</scope>
    <source>
        <strain evidence="4">cv. PI 614886</strain>
    </source>
</reference>
<organism evidence="4 5">
    <name type="scientific">Chenopodium quinoa</name>
    <name type="common">Quinoa</name>
    <dbReference type="NCBI Taxonomy" id="63459"/>
    <lineage>
        <taxon>Eukaryota</taxon>
        <taxon>Viridiplantae</taxon>
        <taxon>Streptophyta</taxon>
        <taxon>Embryophyta</taxon>
        <taxon>Tracheophyta</taxon>
        <taxon>Spermatophyta</taxon>
        <taxon>Magnoliopsida</taxon>
        <taxon>eudicotyledons</taxon>
        <taxon>Gunneridae</taxon>
        <taxon>Pentapetalae</taxon>
        <taxon>Caryophyllales</taxon>
        <taxon>Chenopodiaceae</taxon>
        <taxon>Chenopodioideae</taxon>
        <taxon>Atripliceae</taxon>
        <taxon>Chenopodium</taxon>
    </lineage>
</organism>
<accession>A0A803N1T4</accession>
<name>A0A803N1T4_CHEQI</name>
<keyword evidence="5" id="KW-1185">Reference proteome</keyword>
<feature type="domain" description="Trichome birefringence-like N-terminal" evidence="3">
    <location>
        <begin position="104"/>
        <end position="157"/>
    </location>
</feature>
<feature type="compositionally biased region" description="Low complexity" evidence="1">
    <location>
        <begin position="227"/>
        <end position="237"/>
    </location>
</feature>
<dbReference type="Pfam" id="PF14416">
    <property type="entry name" value="PMR5N"/>
    <property type="match status" value="1"/>
</dbReference>
<dbReference type="Proteomes" id="UP000596660">
    <property type="component" value="Unplaced"/>
</dbReference>
<evidence type="ECO:0000256" key="2">
    <source>
        <dbReference type="SAM" id="Phobius"/>
    </source>
</evidence>
<dbReference type="GO" id="GO:0016413">
    <property type="term" value="F:O-acetyltransferase activity"/>
    <property type="evidence" value="ECO:0007669"/>
    <property type="project" value="InterPro"/>
</dbReference>
<dbReference type="PANTHER" id="PTHR32285:SF38">
    <property type="entry name" value="OS01G0614300 PROTEIN"/>
    <property type="match status" value="1"/>
</dbReference>
<proteinExistence type="predicted"/>
<evidence type="ECO:0000259" key="3">
    <source>
        <dbReference type="Pfam" id="PF14416"/>
    </source>
</evidence>
<dbReference type="InterPro" id="IPR029962">
    <property type="entry name" value="TBL"/>
</dbReference>
<dbReference type="InterPro" id="IPR025846">
    <property type="entry name" value="TBL_N"/>
</dbReference>
<dbReference type="GO" id="GO:0005794">
    <property type="term" value="C:Golgi apparatus"/>
    <property type="evidence" value="ECO:0007669"/>
    <property type="project" value="TreeGrafter"/>
</dbReference>
<keyword evidence="2" id="KW-0812">Transmembrane</keyword>
<dbReference type="AlphaFoldDB" id="A0A803N1T4"/>
<feature type="transmembrane region" description="Helical" evidence="2">
    <location>
        <begin position="12"/>
        <end position="29"/>
    </location>
</feature>